<proteinExistence type="predicted"/>
<name>A0ABT5X1S2_9ENTE</name>
<protein>
    <submittedName>
        <fullName evidence="1">Uncharacterized protein</fullName>
    </submittedName>
</protein>
<dbReference type="Proteomes" id="UP001147148">
    <property type="component" value="Unassembled WGS sequence"/>
</dbReference>
<evidence type="ECO:0000313" key="2">
    <source>
        <dbReference type="Proteomes" id="UP001147148"/>
    </source>
</evidence>
<dbReference type="RefSeq" id="WP_275471537.1">
    <property type="nucleotide sequence ID" value="NZ_JAPDSH010000004.1"/>
</dbReference>
<comment type="caution">
    <text evidence="1">The sequence shown here is derived from an EMBL/GenBank/DDBJ whole genome shotgun (WGS) entry which is preliminary data.</text>
</comment>
<dbReference type="EMBL" id="JAPDSH010000004">
    <property type="protein sequence ID" value="MDF0479950.1"/>
    <property type="molecule type" value="Genomic_DNA"/>
</dbReference>
<reference evidence="1" key="1">
    <citation type="submission" date="2022-10" db="EMBL/GenBank/DDBJ databases">
        <title>Vagococcus sp. isolated from poultry meat.</title>
        <authorList>
            <person name="Johansson P."/>
            <person name="Bjorkroth J."/>
        </authorList>
    </citation>
    <scope>NUCLEOTIDE SEQUENCE</scope>
    <source>
        <strain evidence="1">PNs007</strain>
    </source>
</reference>
<accession>A0ABT5X1S2</accession>
<gene>
    <name evidence="1" type="ORF">OL233_06555</name>
</gene>
<keyword evidence="2" id="KW-1185">Reference proteome</keyword>
<sequence length="149" mass="17842">MTYIKRRITEEERLQYEHMRMKDPVTMQPSEARHVTLSEQDMAYMISLSNQRISFIYEMPRYFCFSIKEKFVFFFVINQAEKGAEDAKVIYVKGMKVPKELEEMTEEILPMIEEALMVYYSDYEIAKLSIEGKDKIQCYSELKDGVLYY</sequence>
<evidence type="ECO:0000313" key="1">
    <source>
        <dbReference type="EMBL" id="MDF0479950.1"/>
    </source>
</evidence>
<organism evidence="1 2">
    <name type="scientific">Vagococcus proximus</name>
    <dbReference type="NCBI Taxonomy" id="2991417"/>
    <lineage>
        <taxon>Bacteria</taxon>
        <taxon>Bacillati</taxon>
        <taxon>Bacillota</taxon>
        <taxon>Bacilli</taxon>
        <taxon>Lactobacillales</taxon>
        <taxon>Enterococcaceae</taxon>
        <taxon>Vagococcus</taxon>
    </lineage>
</organism>